<dbReference type="Pfam" id="PF20067">
    <property type="entry name" value="SSL_N"/>
    <property type="match status" value="1"/>
</dbReference>
<evidence type="ECO:0000256" key="2">
    <source>
        <dbReference type="ARBA" id="ARBA00022553"/>
    </source>
</evidence>
<dbReference type="EMBL" id="FOMZ01000006">
    <property type="protein sequence ID" value="SFE00842.1"/>
    <property type="molecule type" value="Genomic_DNA"/>
</dbReference>
<proteinExistence type="inferred from homology"/>
<dbReference type="Proteomes" id="UP000198716">
    <property type="component" value="Unassembled WGS sequence"/>
</dbReference>
<evidence type="ECO:0000259" key="4">
    <source>
        <dbReference type="Pfam" id="PF03088"/>
    </source>
</evidence>
<dbReference type="RefSeq" id="WP_092926728.1">
    <property type="nucleotide sequence ID" value="NZ_FOMZ01000006.1"/>
</dbReference>
<dbReference type="GO" id="GO:0016787">
    <property type="term" value="F:hydrolase activity"/>
    <property type="evidence" value="ECO:0007669"/>
    <property type="project" value="TreeGrafter"/>
</dbReference>
<name>A0A1I1X0G8_9ACTN</name>
<keyword evidence="6" id="KW-1185">Reference proteome</keyword>
<evidence type="ECO:0000313" key="5">
    <source>
        <dbReference type="EMBL" id="SFE00842.1"/>
    </source>
</evidence>
<gene>
    <name evidence="5" type="ORF">SAMN04487819_106225</name>
</gene>
<reference evidence="6" key="1">
    <citation type="submission" date="2016-10" db="EMBL/GenBank/DDBJ databases">
        <authorList>
            <person name="Varghese N."/>
            <person name="Submissions S."/>
        </authorList>
    </citation>
    <scope>NUCLEOTIDE SEQUENCE [LARGE SCALE GENOMIC DNA]</scope>
    <source>
        <strain evidence="6">DSM 45004</strain>
    </source>
</reference>
<dbReference type="Pfam" id="PF03088">
    <property type="entry name" value="Str_synth"/>
    <property type="match status" value="1"/>
</dbReference>
<dbReference type="PANTHER" id="PTHR10426:SF88">
    <property type="entry name" value="ADIPOCYTE PLASMA MEMBRANE-ASSOCIATED PROTEIN HEMOMUCIN-RELATED"/>
    <property type="match status" value="1"/>
</dbReference>
<dbReference type="SUPFAM" id="SSF63829">
    <property type="entry name" value="Calcium-dependent phosphotriesterase"/>
    <property type="match status" value="1"/>
</dbReference>
<dbReference type="Gene3D" id="2.120.10.30">
    <property type="entry name" value="TolB, C-terminal domain"/>
    <property type="match status" value="1"/>
</dbReference>
<dbReference type="InterPro" id="IPR011042">
    <property type="entry name" value="6-blade_b-propeller_TolB-like"/>
</dbReference>
<dbReference type="PANTHER" id="PTHR10426">
    <property type="entry name" value="STRICTOSIDINE SYNTHASE-RELATED"/>
    <property type="match status" value="1"/>
</dbReference>
<organism evidence="5 6">
    <name type="scientific">Actinopolyspora alba</name>
    <dbReference type="NCBI Taxonomy" id="673379"/>
    <lineage>
        <taxon>Bacteria</taxon>
        <taxon>Bacillati</taxon>
        <taxon>Actinomycetota</taxon>
        <taxon>Actinomycetes</taxon>
        <taxon>Actinopolysporales</taxon>
        <taxon>Actinopolysporaceae</taxon>
        <taxon>Actinopolyspora</taxon>
        <taxon>Actinopolyspora alba group</taxon>
    </lineage>
</organism>
<comment type="similarity">
    <text evidence="1">Belongs to the strictosidine synthase family.</text>
</comment>
<evidence type="ECO:0000256" key="1">
    <source>
        <dbReference type="ARBA" id="ARBA00009191"/>
    </source>
</evidence>
<keyword evidence="3" id="KW-0325">Glycoprotein</keyword>
<accession>A0A1I1X0G8</accession>
<feature type="domain" description="Strictosidine synthase conserved region" evidence="4">
    <location>
        <begin position="126"/>
        <end position="203"/>
    </location>
</feature>
<protein>
    <submittedName>
        <fullName evidence="5">Sugar lactone lactonase YvrE</fullName>
    </submittedName>
</protein>
<keyword evidence="2" id="KW-0597">Phosphoprotein</keyword>
<dbReference type="InterPro" id="IPR018119">
    <property type="entry name" value="Strictosidine_synth_cons-reg"/>
</dbReference>
<evidence type="ECO:0000313" key="6">
    <source>
        <dbReference type="Proteomes" id="UP000198716"/>
    </source>
</evidence>
<dbReference type="AlphaFoldDB" id="A0A1I1X0G8"/>
<evidence type="ECO:0000256" key="3">
    <source>
        <dbReference type="ARBA" id="ARBA00023180"/>
    </source>
</evidence>
<sequence length="332" mass="35631">MTTGIRPRGWRPPRARRTQPRRLAAPHLLPVNGLGPEDVVLDEHDRIITGVDDGRLLALDQDGRQLRVLADTGGRPLGIETLPDGALLVCDAERGLLRIDPRHGHVHTLLASGGPVRPALCNNAAVATDGTVYFSDSSRRFPLSRWRHDLMEHSGTGRLWRLPPDGPAEVLLDGLQFANGVALTPDETSVVVAETGAYRLRRVTLTGPRAGSSDTMLSAMAGFPDNISTGTDGLIWVTQAAARSHLLDTAHTHAPALLRLAAALPRPLQPQPAETLWLLAVDTHGRVVHELAAPVGDFGMVTGVRQHRGTLYLGSLTSRAVATLPLEPATPH</sequence>